<dbReference type="SUPFAM" id="SSF159713">
    <property type="entry name" value="Dhaf3308-like"/>
    <property type="match status" value="1"/>
</dbReference>
<protein>
    <recommendedName>
        <fullName evidence="1">Putative heavy-metal chelation domain-containing protein</fullName>
    </recommendedName>
</protein>
<dbReference type="Pfam" id="PF04016">
    <property type="entry name" value="DUF364"/>
    <property type="match status" value="1"/>
</dbReference>
<sequence length="158" mass="17162">NRGIFVSAMNAVLRSLGVATGTIHCRDEDPTNCGPEIAGQLKARFGSKRFGLVGLQPAILKGLTKHFAPEFVRVVDLNPDNIGSLKFGVEIWDGQTDLQRLVEWSEVGLVTGSSIVNSTIDEIIRYFKEDGKPLVFFGNTISGAAALLDLDRICPFGR</sequence>
<dbReference type="InterPro" id="IPR007161">
    <property type="entry name" value="DUF364"/>
</dbReference>
<feature type="domain" description="Putative heavy-metal chelation" evidence="1">
    <location>
        <begin position="47"/>
        <end position="141"/>
    </location>
</feature>
<proteinExistence type="predicted"/>
<evidence type="ECO:0000313" key="2">
    <source>
        <dbReference type="EMBL" id="GAF99107.1"/>
    </source>
</evidence>
<comment type="caution">
    <text evidence="2">The sequence shown here is derived from an EMBL/GenBank/DDBJ whole genome shotgun (WGS) entry which is preliminary data.</text>
</comment>
<dbReference type="AlphaFoldDB" id="X0UFD4"/>
<evidence type="ECO:0000259" key="1">
    <source>
        <dbReference type="Pfam" id="PF04016"/>
    </source>
</evidence>
<name>X0UFD4_9ZZZZ</name>
<organism evidence="2">
    <name type="scientific">marine sediment metagenome</name>
    <dbReference type="NCBI Taxonomy" id="412755"/>
    <lineage>
        <taxon>unclassified sequences</taxon>
        <taxon>metagenomes</taxon>
        <taxon>ecological metagenomes</taxon>
    </lineage>
</organism>
<reference evidence="2" key="1">
    <citation type="journal article" date="2014" name="Front. Microbiol.">
        <title>High frequency of phylogenetically diverse reductive dehalogenase-homologous genes in deep subseafloor sedimentary metagenomes.</title>
        <authorList>
            <person name="Kawai M."/>
            <person name="Futagami T."/>
            <person name="Toyoda A."/>
            <person name="Takaki Y."/>
            <person name="Nishi S."/>
            <person name="Hori S."/>
            <person name="Arai W."/>
            <person name="Tsubouchi T."/>
            <person name="Morono Y."/>
            <person name="Uchiyama I."/>
            <person name="Ito T."/>
            <person name="Fujiyama A."/>
            <person name="Inagaki F."/>
            <person name="Takami H."/>
        </authorList>
    </citation>
    <scope>NUCLEOTIDE SEQUENCE</scope>
    <source>
        <strain evidence="2">Expedition CK06-06</strain>
    </source>
</reference>
<gene>
    <name evidence="2" type="ORF">S01H1_22108</name>
</gene>
<feature type="non-terminal residue" evidence="2">
    <location>
        <position position="1"/>
    </location>
</feature>
<accession>X0UFD4</accession>
<dbReference type="Gene3D" id="3.40.50.11590">
    <property type="match status" value="1"/>
</dbReference>
<dbReference type="EMBL" id="BARS01012402">
    <property type="protein sequence ID" value="GAF99107.1"/>
    <property type="molecule type" value="Genomic_DNA"/>
</dbReference>